<reference evidence="1 2" key="1">
    <citation type="submission" date="2017-11" db="EMBL/GenBank/DDBJ databases">
        <authorList>
            <person name="Lechat P."/>
        </authorList>
    </citation>
    <scope>NUCLEOTIDE SEQUENCE [LARGE SCALE GENOMIC DNA]</scope>
    <source>
        <strain evidence="1">L495</strain>
    </source>
</reference>
<proteinExistence type="predicted"/>
<accession>A0AAQ1NZJ0</accession>
<dbReference type="EMBL" id="OEJX01000036">
    <property type="protein sequence ID" value="SOR62172.1"/>
    <property type="molecule type" value="Genomic_DNA"/>
</dbReference>
<dbReference type="Proteomes" id="UP000234460">
    <property type="component" value="Chromosome LMANV2"/>
</dbReference>
<dbReference type="AlphaFoldDB" id="A0AAQ1NZJ0"/>
<evidence type="ECO:0000313" key="1">
    <source>
        <dbReference type="EMBL" id="SOR62172.1"/>
    </source>
</evidence>
<name>A0AAQ1NZJ0_LEPIR</name>
<gene>
    <name evidence="1" type="ORF">LMANV2_410028</name>
</gene>
<comment type="caution">
    <text evidence="1">The sequence shown here is derived from an EMBL/GenBank/DDBJ whole genome shotgun (WGS) entry which is preliminary data.</text>
</comment>
<organism evidence="1 2">
    <name type="scientific">Leptospira interrogans serovar Manilae</name>
    <dbReference type="NCBI Taxonomy" id="214675"/>
    <lineage>
        <taxon>Bacteria</taxon>
        <taxon>Pseudomonadati</taxon>
        <taxon>Spirochaetota</taxon>
        <taxon>Spirochaetia</taxon>
        <taxon>Leptospirales</taxon>
        <taxon>Leptospiraceae</taxon>
        <taxon>Leptospira</taxon>
    </lineage>
</organism>
<evidence type="ECO:0000313" key="2">
    <source>
        <dbReference type="Proteomes" id="UP000234460"/>
    </source>
</evidence>
<sequence length="52" mass="5906">MFNQKLRCESCASQILTYKKSQANDTNAPPNMSIITITSIVEHEMRMNSQSN</sequence>
<protein>
    <submittedName>
        <fullName evidence="1">Uncharacterized protein</fullName>
    </submittedName>
</protein>